<proteinExistence type="predicted"/>
<evidence type="ECO:0000313" key="3">
    <source>
        <dbReference type="EMBL" id="KAL3844725.1"/>
    </source>
</evidence>
<organism evidence="3 4">
    <name type="scientific">Penstemon smallii</name>
    <dbReference type="NCBI Taxonomy" id="265156"/>
    <lineage>
        <taxon>Eukaryota</taxon>
        <taxon>Viridiplantae</taxon>
        <taxon>Streptophyta</taxon>
        <taxon>Embryophyta</taxon>
        <taxon>Tracheophyta</taxon>
        <taxon>Spermatophyta</taxon>
        <taxon>Magnoliopsida</taxon>
        <taxon>eudicotyledons</taxon>
        <taxon>Gunneridae</taxon>
        <taxon>Pentapetalae</taxon>
        <taxon>asterids</taxon>
        <taxon>lamiids</taxon>
        <taxon>Lamiales</taxon>
        <taxon>Plantaginaceae</taxon>
        <taxon>Cheloneae</taxon>
        <taxon>Penstemon</taxon>
    </lineage>
</organism>
<evidence type="ECO:0000259" key="2">
    <source>
        <dbReference type="Pfam" id="PF13962"/>
    </source>
</evidence>
<accession>A0ABD3U6Y7</accession>
<keyword evidence="4" id="KW-1185">Reference proteome</keyword>
<dbReference type="AlphaFoldDB" id="A0ABD3U6Y7"/>
<protein>
    <recommendedName>
        <fullName evidence="2">PGG domain-containing protein</fullName>
    </recommendedName>
</protein>
<dbReference type="PANTHER" id="PTHR24177:SF435">
    <property type="entry name" value="ANKYRIN REPEAT-CONTAINING PROTEIN NPR4-LIKE"/>
    <property type="match status" value="1"/>
</dbReference>
<dbReference type="InterPro" id="IPR026961">
    <property type="entry name" value="PGG_dom"/>
</dbReference>
<dbReference type="Pfam" id="PF13962">
    <property type="entry name" value="PGG"/>
    <property type="match status" value="1"/>
</dbReference>
<feature type="transmembrane region" description="Helical" evidence="1">
    <location>
        <begin position="345"/>
        <end position="366"/>
    </location>
</feature>
<feature type="transmembrane region" description="Helical" evidence="1">
    <location>
        <begin position="372"/>
        <end position="390"/>
    </location>
</feature>
<feature type="domain" description="PGG" evidence="2">
    <location>
        <begin position="335"/>
        <end position="386"/>
    </location>
</feature>
<sequence length="428" mass="48386">MIKDIDYFGSVRPLNPIFFHLIHLQQHQIFHDPIHKCYSLILQQNGGAIKARINSSIYLGNNSPHCCWQAIEFVTSLVGLINSENELLVLQDVRGYNPLHVPAISWYATTPVCYVALTLAEKYDHLSRLKLADGNSALIKVTAFHSETPLHLLGKFPLRSLPCFVEIRRKQVVHGQALELLQTFIVIHEIIEAVVSTYPADTYSHDLRTRQYLFPVAVQNRSEKVFNLIYQTSDHKHQFSDLTDSSGDTLLHLAARLAPPHKLNLVSGASLLYRCSANYNGLSFKTKINFEMVFAYLQEVEKVVHPYSRERTNNAGKTPKMVFTEEHVKLKVDGEKWMKDTANSCTITASLIATVVFASAITVPGGTERGTGFPFFYNMISFSIFKKIFLMHCLMKLVCLVAIAACSSLPVTSFVLLQFRTQDNKPFY</sequence>
<keyword evidence="1" id="KW-1133">Transmembrane helix</keyword>
<evidence type="ECO:0000256" key="1">
    <source>
        <dbReference type="SAM" id="Phobius"/>
    </source>
</evidence>
<name>A0ABD3U6Y7_9LAMI</name>
<gene>
    <name evidence="3" type="ORF">ACJIZ3_002128</name>
</gene>
<dbReference type="Proteomes" id="UP001634393">
    <property type="component" value="Unassembled WGS sequence"/>
</dbReference>
<comment type="caution">
    <text evidence="3">The sequence shown here is derived from an EMBL/GenBank/DDBJ whole genome shotgun (WGS) entry which is preliminary data.</text>
</comment>
<evidence type="ECO:0000313" key="4">
    <source>
        <dbReference type="Proteomes" id="UP001634393"/>
    </source>
</evidence>
<feature type="transmembrane region" description="Helical" evidence="1">
    <location>
        <begin position="397"/>
        <end position="419"/>
    </location>
</feature>
<dbReference type="PANTHER" id="PTHR24177">
    <property type="entry name" value="CASKIN"/>
    <property type="match status" value="1"/>
</dbReference>
<reference evidence="3 4" key="1">
    <citation type="submission" date="2024-12" db="EMBL/GenBank/DDBJ databases">
        <title>The unique morphological basis and parallel evolutionary history of personate flowers in Penstemon.</title>
        <authorList>
            <person name="Depatie T.H."/>
            <person name="Wessinger C.A."/>
        </authorList>
    </citation>
    <scope>NUCLEOTIDE SEQUENCE [LARGE SCALE GENOMIC DNA]</scope>
    <source>
        <strain evidence="3">WTNN_2</strain>
        <tissue evidence="3">Leaf</tissue>
    </source>
</reference>
<dbReference type="EMBL" id="JBJXBP010000002">
    <property type="protein sequence ID" value="KAL3844725.1"/>
    <property type="molecule type" value="Genomic_DNA"/>
</dbReference>
<keyword evidence="1" id="KW-0812">Transmembrane</keyword>
<keyword evidence="1" id="KW-0472">Membrane</keyword>